<name>A0AB73H3S0_LISIO</name>
<dbReference type="EMBL" id="JAARXV010000001">
    <property type="protein sequence ID" value="MBC2140720.1"/>
    <property type="molecule type" value="Genomic_DNA"/>
</dbReference>
<dbReference type="RefSeq" id="WP_185542804.1">
    <property type="nucleotide sequence ID" value="NZ_JAARXV010000001.1"/>
</dbReference>
<dbReference type="AlphaFoldDB" id="A0AB73H3S0"/>
<accession>A0AB73H3S0</accession>
<gene>
    <name evidence="1" type="ORF">HCA89_00235</name>
</gene>
<proteinExistence type="predicted"/>
<protein>
    <submittedName>
        <fullName evidence="1">Uncharacterized protein</fullName>
    </submittedName>
</protein>
<dbReference type="Proteomes" id="UP000552309">
    <property type="component" value="Unassembled WGS sequence"/>
</dbReference>
<reference evidence="1 2" key="1">
    <citation type="submission" date="2020-03" db="EMBL/GenBank/DDBJ databases">
        <title>Soil Listeria distribution.</title>
        <authorList>
            <person name="Liao J."/>
            <person name="Wiedmann M."/>
        </authorList>
    </citation>
    <scope>NUCLEOTIDE SEQUENCE [LARGE SCALE GENOMIC DNA]</scope>
    <source>
        <strain evidence="1 2">FSL L7-0297</strain>
    </source>
</reference>
<comment type="caution">
    <text evidence="1">The sequence shown here is derived from an EMBL/GenBank/DDBJ whole genome shotgun (WGS) entry which is preliminary data.</text>
</comment>
<evidence type="ECO:0000313" key="2">
    <source>
        <dbReference type="Proteomes" id="UP000552309"/>
    </source>
</evidence>
<evidence type="ECO:0000313" key="1">
    <source>
        <dbReference type="EMBL" id="MBC2140720.1"/>
    </source>
</evidence>
<sequence length="83" mass="9768">MNSFEKDVNNILENMYEKVEDAIRECDNRLIEISAGKSYKELSRALKSCSPVYRGVEYRVGCHLELLRRLCVRQVTEKIRVMK</sequence>
<organism evidence="1 2">
    <name type="scientific">Listeria innocua</name>
    <dbReference type="NCBI Taxonomy" id="1642"/>
    <lineage>
        <taxon>Bacteria</taxon>
        <taxon>Bacillati</taxon>
        <taxon>Bacillota</taxon>
        <taxon>Bacilli</taxon>
        <taxon>Bacillales</taxon>
        <taxon>Listeriaceae</taxon>
        <taxon>Listeria</taxon>
    </lineage>
</organism>